<sequence length="345" mass="39683">MLTMRKSHRFWVLTVVLICVIIYASFVTRNHLEPPPSPHQPGRRDKVIILNNGSTTIRLDSSIYEDFFPQLQRYQCRELVSQEDLCQQDLSPKGPPLLLLAIKSHPASHSRRAVLRRTWARPRETGGFQLRHVFLMATDPHVKHSNLAWQESKAIGDILMWDFVESHHNLSLKERCFLQWMQRNCQQAAFIFKGDDDLFVNIEALTEYLHQTPNVSEFIHGNIQYRSAVVRKGKYAVSSAFYPLWVYPNFASGGGFIMPQSTIPELYNASLWMPVFPLDDVYLGLLALAAGLQYHHDGHFRVWGPPKDELEVYRDSVVVHGISMERIEQVWNGIQKPDQTGSPGH</sequence>
<comment type="subcellular location">
    <subcellularLocation>
        <location evidence="1 10">Golgi apparatus membrane</location>
        <topology evidence="1 10">Single-pass type II membrane protein</topology>
    </subcellularLocation>
</comment>
<evidence type="ECO:0000256" key="10">
    <source>
        <dbReference type="RuleBase" id="RU363063"/>
    </source>
</evidence>
<name>A0A803T4G2_ANOCA</name>
<reference evidence="11" key="2">
    <citation type="submission" date="2025-08" db="UniProtKB">
        <authorList>
            <consortium name="Ensembl"/>
        </authorList>
    </citation>
    <scope>IDENTIFICATION</scope>
</reference>
<evidence type="ECO:0000256" key="4">
    <source>
        <dbReference type="ARBA" id="ARBA00022679"/>
    </source>
</evidence>
<dbReference type="InParanoid" id="A0A803T4G2"/>
<protein>
    <recommendedName>
        <fullName evidence="10">Hexosyltransferase</fullName>
        <ecNumber evidence="10">2.4.1.-</ecNumber>
    </recommendedName>
</protein>
<dbReference type="GO" id="GO:0030311">
    <property type="term" value="P:poly-N-acetyllactosamine biosynthetic process"/>
    <property type="evidence" value="ECO:0000318"/>
    <property type="project" value="GO_Central"/>
</dbReference>
<keyword evidence="4" id="KW-0808">Transferase</keyword>
<dbReference type="EC" id="2.4.1.-" evidence="10"/>
<dbReference type="Ensembl" id="ENSACAT00000043149.1">
    <property type="protein sequence ID" value="ENSACAP00000030102.1"/>
    <property type="gene ID" value="ENSACAG00000035453.1"/>
</dbReference>
<evidence type="ECO:0000256" key="2">
    <source>
        <dbReference type="ARBA" id="ARBA00008661"/>
    </source>
</evidence>
<gene>
    <name evidence="11" type="primary">LOC103281613</name>
</gene>
<keyword evidence="6" id="KW-0735">Signal-anchor</keyword>
<dbReference type="GO" id="GO:0000139">
    <property type="term" value="C:Golgi membrane"/>
    <property type="evidence" value="ECO:0000318"/>
    <property type="project" value="GO_Central"/>
</dbReference>
<reference evidence="11" key="1">
    <citation type="submission" date="2009-12" db="EMBL/GenBank/DDBJ databases">
        <title>The Genome Sequence of Anolis carolinensis (Green Anole Lizard).</title>
        <authorList>
            <consortium name="The Genome Sequencing Platform"/>
            <person name="Di Palma F."/>
            <person name="Alfoldi J."/>
            <person name="Heiman D."/>
            <person name="Young S."/>
            <person name="Grabherr M."/>
            <person name="Johnson J."/>
            <person name="Lander E.S."/>
            <person name="Lindblad-Toh K."/>
        </authorList>
    </citation>
    <scope>NUCLEOTIDE SEQUENCE [LARGE SCALE GENOMIC DNA]</scope>
    <source>
        <strain evidence="11">JBL SC #1</strain>
    </source>
</reference>
<dbReference type="GeneTree" id="ENSGT00940000162243"/>
<evidence type="ECO:0000256" key="9">
    <source>
        <dbReference type="ARBA" id="ARBA00023136"/>
    </source>
</evidence>
<dbReference type="PANTHER" id="PTHR11214:SF387">
    <property type="entry name" value="HEXOSYLTRANSFERASE"/>
    <property type="match status" value="1"/>
</dbReference>
<evidence type="ECO:0000256" key="3">
    <source>
        <dbReference type="ARBA" id="ARBA00022676"/>
    </source>
</evidence>
<comment type="similarity">
    <text evidence="2 10">Belongs to the glycosyltransferase 31 family.</text>
</comment>
<evidence type="ECO:0000256" key="1">
    <source>
        <dbReference type="ARBA" id="ARBA00004323"/>
    </source>
</evidence>
<dbReference type="Gene3D" id="3.90.550.50">
    <property type="match status" value="1"/>
</dbReference>
<reference evidence="11" key="3">
    <citation type="submission" date="2025-09" db="UniProtKB">
        <authorList>
            <consortium name="Ensembl"/>
        </authorList>
    </citation>
    <scope>IDENTIFICATION</scope>
</reference>
<keyword evidence="8 10" id="KW-0333">Golgi apparatus</keyword>
<evidence type="ECO:0000256" key="7">
    <source>
        <dbReference type="ARBA" id="ARBA00022989"/>
    </source>
</evidence>
<evidence type="ECO:0000256" key="5">
    <source>
        <dbReference type="ARBA" id="ARBA00022692"/>
    </source>
</evidence>
<evidence type="ECO:0000256" key="6">
    <source>
        <dbReference type="ARBA" id="ARBA00022968"/>
    </source>
</evidence>
<dbReference type="Pfam" id="PF01762">
    <property type="entry name" value="Galactosyl_T"/>
    <property type="match status" value="1"/>
</dbReference>
<keyword evidence="9" id="KW-0472">Membrane</keyword>
<dbReference type="FunFam" id="3.90.550.50:FF:000060">
    <property type="entry name" value="Hexosyltransferase"/>
    <property type="match status" value="1"/>
</dbReference>
<proteinExistence type="inferred from homology"/>
<keyword evidence="5" id="KW-0812">Transmembrane</keyword>
<dbReference type="InterPro" id="IPR002659">
    <property type="entry name" value="Glyco_trans_31"/>
</dbReference>
<dbReference type="AlphaFoldDB" id="A0A803T4G2"/>
<dbReference type="PANTHER" id="PTHR11214">
    <property type="entry name" value="BETA-1,3-N-ACETYLGLUCOSAMINYLTRANSFERASE"/>
    <property type="match status" value="1"/>
</dbReference>
<keyword evidence="3 10" id="KW-0328">Glycosyltransferase</keyword>
<evidence type="ECO:0000256" key="8">
    <source>
        <dbReference type="ARBA" id="ARBA00023034"/>
    </source>
</evidence>
<evidence type="ECO:0000313" key="11">
    <source>
        <dbReference type="Ensembl" id="ENSACAP00000030102.1"/>
    </source>
</evidence>
<keyword evidence="7" id="KW-1133">Transmembrane helix</keyword>
<dbReference type="GO" id="GO:0006493">
    <property type="term" value="P:protein O-linked glycosylation"/>
    <property type="evidence" value="ECO:0000318"/>
    <property type="project" value="GO_Central"/>
</dbReference>
<organism evidence="11 12">
    <name type="scientific">Anolis carolinensis</name>
    <name type="common">Green anole</name>
    <name type="synonym">American chameleon</name>
    <dbReference type="NCBI Taxonomy" id="28377"/>
    <lineage>
        <taxon>Eukaryota</taxon>
        <taxon>Metazoa</taxon>
        <taxon>Chordata</taxon>
        <taxon>Craniata</taxon>
        <taxon>Vertebrata</taxon>
        <taxon>Euteleostomi</taxon>
        <taxon>Lepidosauria</taxon>
        <taxon>Squamata</taxon>
        <taxon>Bifurcata</taxon>
        <taxon>Unidentata</taxon>
        <taxon>Episquamata</taxon>
        <taxon>Toxicofera</taxon>
        <taxon>Iguania</taxon>
        <taxon>Dactyloidae</taxon>
        <taxon>Anolis</taxon>
    </lineage>
</organism>
<evidence type="ECO:0000313" key="12">
    <source>
        <dbReference type="Proteomes" id="UP000001646"/>
    </source>
</evidence>
<dbReference type="GO" id="GO:0016262">
    <property type="term" value="F:protein N-acetylglucosaminyltransferase activity"/>
    <property type="evidence" value="ECO:0000318"/>
    <property type="project" value="GO_Central"/>
</dbReference>
<accession>A0A803T4G2</accession>
<keyword evidence="12" id="KW-1185">Reference proteome</keyword>
<dbReference type="Proteomes" id="UP000001646">
    <property type="component" value="Unplaced"/>
</dbReference>